<sequence>MHPAVVASLRCPICRGPLATSGAALRCGSGHAFDVARQGYVSFLAGKGTGLLGDDARMVDARARFLGAGHYDPLSDALAALAAGAGPGLVVEVGAGTGRHLARVLDALPAHAGLAVDLSKHASRRAARAHPRAGAIAADARSALPVADACASVVLDVFAPRNAAELRRILRPDGLLVVATPEPEHLGELRAPLGLLDVDPEKRRRVDDALAPLFERGASRALGWRMALGRADVVALASMGPSARHVDDATLAERAAALPDPALVTAAVTVVAWTPRAETPAPPSARADGSPAR</sequence>
<dbReference type="SUPFAM" id="SSF53335">
    <property type="entry name" value="S-adenosyl-L-methionine-dependent methyltransferases"/>
    <property type="match status" value="1"/>
</dbReference>
<evidence type="ECO:0000259" key="2">
    <source>
        <dbReference type="Pfam" id="PF21302"/>
    </source>
</evidence>
<feature type="domain" description="23S rRNA (guanine(745)-N(1))-methyltransferase N-terminal" evidence="2">
    <location>
        <begin position="10"/>
        <end position="44"/>
    </location>
</feature>
<dbReference type="Gene3D" id="3.40.50.150">
    <property type="entry name" value="Vaccinia Virus protein VP39"/>
    <property type="match status" value="1"/>
</dbReference>
<dbReference type="InterPro" id="IPR029063">
    <property type="entry name" value="SAM-dependent_MTases_sf"/>
</dbReference>
<accession>A0ABM7WQK3</accession>
<dbReference type="InterPro" id="IPR041698">
    <property type="entry name" value="Methyltransf_25"/>
</dbReference>
<dbReference type="Proteomes" id="UP001162891">
    <property type="component" value="Chromosome"/>
</dbReference>
<evidence type="ECO:0000259" key="1">
    <source>
        <dbReference type="Pfam" id="PF13649"/>
    </source>
</evidence>
<dbReference type="InterPro" id="IPR048647">
    <property type="entry name" value="RlmA_N"/>
</dbReference>
<dbReference type="EMBL" id="AP025591">
    <property type="protein sequence ID" value="BDG01739.1"/>
    <property type="molecule type" value="Genomic_DNA"/>
</dbReference>
<name>A0ABM7WQK3_9BACT</name>
<dbReference type="InterPro" id="IPR016718">
    <property type="entry name" value="rRNA_m1G-MeTrfase_A_prd"/>
</dbReference>
<dbReference type="Pfam" id="PF21302">
    <property type="entry name" value="Zn_ribbon_RlmA"/>
    <property type="match status" value="1"/>
</dbReference>
<dbReference type="Pfam" id="PF13649">
    <property type="entry name" value="Methyltransf_25"/>
    <property type="match status" value="1"/>
</dbReference>
<evidence type="ECO:0000313" key="3">
    <source>
        <dbReference type="EMBL" id="BDG01739.1"/>
    </source>
</evidence>
<protein>
    <submittedName>
        <fullName evidence="3">Ubiquinone biosynthesis protein</fullName>
    </submittedName>
</protein>
<feature type="domain" description="Methyltransferase" evidence="1">
    <location>
        <begin position="90"/>
        <end position="174"/>
    </location>
</feature>
<keyword evidence="4" id="KW-1185">Reference proteome</keyword>
<dbReference type="RefSeq" id="WP_248358522.1">
    <property type="nucleotide sequence ID" value="NZ_AP025591.1"/>
</dbReference>
<gene>
    <name evidence="3" type="ORF">AMOR_07350</name>
</gene>
<dbReference type="PIRSF" id="PIRSF018249">
    <property type="entry name" value="MyrA_prd"/>
    <property type="match status" value="1"/>
</dbReference>
<proteinExistence type="predicted"/>
<reference evidence="4" key="1">
    <citation type="journal article" date="2022" name="Int. J. Syst. Evol. Microbiol.">
        <title>Anaeromyxobacter oryzae sp. nov., Anaeromyxobacter diazotrophicus sp. nov. and Anaeromyxobacter paludicola sp. nov., isolated from paddy soils.</title>
        <authorList>
            <person name="Itoh H."/>
            <person name="Xu Z."/>
            <person name="Mise K."/>
            <person name="Masuda Y."/>
            <person name="Ushijima N."/>
            <person name="Hayakawa C."/>
            <person name="Shiratori Y."/>
            <person name="Senoo K."/>
        </authorList>
    </citation>
    <scope>NUCLEOTIDE SEQUENCE [LARGE SCALE GENOMIC DNA]</scope>
    <source>
        <strain evidence="4">Red232</strain>
    </source>
</reference>
<evidence type="ECO:0000313" key="4">
    <source>
        <dbReference type="Proteomes" id="UP001162891"/>
    </source>
</evidence>
<organism evidence="3 4">
    <name type="scientific">Anaeromyxobacter oryzae</name>
    <dbReference type="NCBI Taxonomy" id="2918170"/>
    <lineage>
        <taxon>Bacteria</taxon>
        <taxon>Pseudomonadati</taxon>
        <taxon>Myxococcota</taxon>
        <taxon>Myxococcia</taxon>
        <taxon>Myxococcales</taxon>
        <taxon>Cystobacterineae</taxon>
        <taxon>Anaeromyxobacteraceae</taxon>
        <taxon>Anaeromyxobacter</taxon>
    </lineage>
</organism>
<keyword evidence="3" id="KW-0830">Ubiquinone</keyword>